<dbReference type="EMBL" id="EAAA01001134">
    <property type="status" value="NOT_ANNOTATED_CDS"/>
    <property type="molecule type" value="Genomic_DNA"/>
</dbReference>
<protein>
    <submittedName>
        <fullName evidence="1">Uncharacterized protein</fullName>
    </submittedName>
</protein>
<organism evidence="1 2">
    <name type="scientific">Ciona intestinalis</name>
    <name type="common">Transparent sea squirt</name>
    <name type="synonym">Ascidia intestinalis</name>
    <dbReference type="NCBI Taxonomy" id="7719"/>
    <lineage>
        <taxon>Eukaryota</taxon>
        <taxon>Metazoa</taxon>
        <taxon>Chordata</taxon>
        <taxon>Tunicata</taxon>
        <taxon>Ascidiacea</taxon>
        <taxon>Phlebobranchia</taxon>
        <taxon>Cionidae</taxon>
        <taxon>Ciona</taxon>
    </lineage>
</organism>
<dbReference type="InParanoid" id="H2XSD8"/>
<dbReference type="AlphaFoldDB" id="H2XSD8"/>
<dbReference type="EMBL" id="EAAA01001133">
    <property type="status" value="NOT_ANNOTATED_CDS"/>
    <property type="molecule type" value="Genomic_DNA"/>
</dbReference>
<dbReference type="Ensembl" id="ENSCINT00000031059.1">
    <property type="protein sequence ID" value="ENSCINP00000032572.1"/>
    <property type="gene ID" value="ENSCING00000021579.1"/>
</dbReference>
<reference evidence="1" key="3">
    <citation type="submission" date="2025-08" db="UniProtKB">
        <authorList>
            <consortium name="Ensembl"/>
        </authorList>
    </citation>
    <scope>IDENTIFICATION</scope>
</reference>
<proteinExistence type="predicted"/>
<name>H2XSD8_CIOIN</name>
<sequence length="69" mass="8290">MDCLKLILWRCISTLRIRWTDQHYNVCCKLLCSCAARNWDKIKSSQMPNELQGWLSLPRVHQFYTKFPT</sequence>
<dbReference type="HOGENOM" id="CLU_2775168_0_0_1"/>
<dbReference type="Proteomes" id="UP000008144">
    <property type="component" value="Chromosome 13"/>
</dbReference>
<reference evidence="2" key="1">
    <citation type="journal article" date="2002" name="Science">
        <title>The draft genome of Ciona intestinalis: insights into chordate and vertebrate origins.</title>
        <authorList>
            <person name="Dehal P."/>
            <person name="Satou Y."/>
            <person name="Campbell R.K."/>
            <person name="Chapman J."/>
            <person name="Degnan B."/>
            <person name="De Tomaso A."/>
            <person name="Davidson B."/>
            <person name="Di Gregorio A."/>
            <person name="Gelpke M."/>
            <person name="Goodstein D.M."/>
            <person name="Harafuji N."/>
            <person name="Hastings K.E."/>
            <person name="Ho I."/>
            <person name="Hotta K."/>
            <person name="Huang W."/>
            <person name="Kawashima T."/>
            <person name="Lemaire P."/>
            <person name="Martinez D."/>
            <person name="Meinertzhagen I.A."/>
            <person name="Necula S."/>
            <person name="Nonaka M."/>
            <person name="Putnam N."/>
            <person name="Rash S."/>
            <person name="Saiga H."/>
            <person name="Satake M."/>
            <person name="Terry A."/>
            <person name="Yamada L."/>
            <person name="Wang H.G."/>
            <person name="Awazu S."/>
            <person name="Azumi K."/>
            <person name="Boore J."/>
            <person name="Branno M."/>
            <person name="Chin-Bow S."/>
            <person name="DeSantis R."/>
            <person name="Doyle S."/>
            <person name="Francino P."/>
            <person name="Keys D.N."/>
            <person name="Haga S."/>
            <person name="Hayashi H."/>
            <person name="Hino K."/>
            <person name="Imai K.S."/>
            <person name="Inaba K."/>
            <person name="Kano S."/>
            <person name="Kobayashi K."/>
            <person name="Kobayashi M."/>
            <person name="Lee B.I."/>
            <person name="Makabe K.W."/>
            <person name="Manohar C."/>
            <person name="Matassi G."/>
            <person name="Medina M."/>
            <person name="Mochizuki Y."/>
            <person name="Mount S."/>
            <person name="Morishita T."/>
            <person name="Miura S."/>
            <person name="Nakayama A."/>
            <person name="Nishizaka S."/>
            <person name="Nomoto H."/>
            <person name="Ohta F."/>
            <person name="Oishi K."/>
            <person name="Rigoutsos I."/>
            <person name="Sano M."/>
            <person name="Sasaki A."/>
            <person name="Sasakura Y."/>
            <person name="Shoguchi E."/>
            <person name="Shin-i T."/>
            <person name="Spagnuolo A."/>
            <person name="Stainier D."/>
            <person name="Suzuki M.M."/>
            <person name="Tassy O."/>
            <person name="Takatori N."/>
            <person name="Tokuoka M."/>
            <person name="Yagi K."/>
            <person name="Yoshizaki F."/>
            <person name="Wada S."/>
            <person name="Zhang C."/>
            <person name="Hyatt P.D."/>
            <person name="Larimer F."/>
            <person name="Detter C."/>
            <person name="Doggett N."/>
            <person name="Glavina T."/>
            <person name="Hawkins T."/>
            <person name="Richardson P."/>
            <person name="Lucas S."/>
            <person name="Kohara Y."/>
            <person name="Levine M."/>
            <person name="Satoh N."/>
            <person name="Rokhsar D.S."/>
        </authorList>
    </citation>
    <scope>NUCLEOTIDE SEQUENCE [LARGE SCALE GENOMIC DNA]</scope>
</reference>
<keyword evidence="2" id="KW-1185">Reference proteome</keyword>
<accession>H2XSD8</accession>
<evidence type="ECO:0000313" key="1">
    <source>
        <dbReference type="Ensembl" id="ENSCINP00000032572.1"/>
    </source>
</evidence>
<reference evidence="1" key="4">
    <citation type="submission" date="2025-09" db="UniProtKB">
        <authorList>
            <consortium name="Ensembl"/>
        </authorList>
    </citation>
    <scope>IDENTIFICATION</scope>
</reference>
<evidence type="ECO:0000313" key="2">
    <source>
        <dbReference type="Proteomes" id="UP000008144"/>
    </source>
</evidence>
<reference evidence="1" key="2">
    <citation type="journal article" date="2008" name="Genome Biol.">
        <title>Improved genome assembly and evidence-based global gene model set for the chordate Ciona intestinalis: new insight into intron and operon populations.</title>
        <authorList>
            <person name="Satou Y."/>
            <person name="Mineta K."/>
            <person name="Ogasawara M."/>
            <person name="Sasakura Y."/>
            <person name="Shoguchi E."/>
            <person name="Ueno K."/>
            <person name="Yamada L."/>
            <person name="Matsumoto J."/>
            <person name="Wasserscheid J."/>
            <person name="Dewar K."/>
            <person name="Wiley G.B."/>
            <person name="Macmil S.L."/>
            <person name="Roe B.A."/>
            <person name="Zeller R.W."/>
            <person name="Hastings K.E."/>
            <person name="Lemaire P."/>
            <person name="Lindquist E."/>
            <person name="Endo T."/>
            <person name="Hotta K."/>
            <person name="Inaba K."/>
        </authorList>
    </citation>
    <scope>NUCLEOTIDE SEQUENCE [LARGE SCALE GENOMIC DNA]</scope>
    <source>
        <strain evidence="1">wild type</strain>
    </source>
</reference>